<dbReference type="STRING" id="1123282.SAMN02745823_02617"/>
<dbReference type="PANTHER" id="PTHR43401">
    <property type="entry name" value="L-THREONINE 3-DEHYDROGENASE"/>
    <property type="match status" value="1"/>
</dbReference>
<dbReference type="InterPro" id="IPR036291">
    <property type="entry name" value="NAD(P)-bd_dom_sf"/>
</dbReference>
<dbReference type="GO" id="GO:0046872">
    <property type="term" value="F:metal ion binding"/>
    <property type="evidence" value="ECO:0007669"/>
    <property type="project" value="UniProtKB-KW"/>
</dbReference>
<protein>
    <submittedName>
        <fullName evidence="5">Threonine dehydrogenase</fullName>
    </submittedName>
</protein>
<dbReference type="Pfam" id="PF08240">
    <property type="entry name" value="ADH_N"/>
    <property type="match status" value="1"/>
</dbReference>
<keyword evidence="2" id="KW-0862">Zinc</keyword>
<dbReference type="CDD" id="cd08231">
    <property type="entry name" value="MDR_TM0436_like"/>
    <property type="match status" value="1"/>
</dbReference>
<dbReference type="InterPro" id="IPR020843">
    <property type="entry name" value="ER"/>
</dbReference>
<evidence type="ECO:0000259" key="4">
    <source>
        <dbReference type="SMART" id="SM00829"/>
    </source>
</evidence>
<dbReference type="EMBL" id="FQXV01000009">
    <property type="protein sequence ID" value="SHI12771.1"/>
    <property type="molecule type" value="Genomic_DNA"/>
</dbReference>
<gene>
    <name evidence="5" type="ORF">SAMN02745823_02617</name>
</gene>
<evidence type="ECO:0000256" key="2">
    <source>
        <dbReference type="ARBA" id="ARBA00022833"/>
    </source>
</evidence>
<dbReference type="InterPro" id="IPR013154">
    <property type="entry name" value="ADH-like_N"/>
</dbReference>
<name>A0A1M5YLF1_9FIRM</name>
<dbReference type="AlphaFoldDB" id="A0A1M5YLF1"/>
<evidence type="ECO:0000256" key="3">
    <source>
        <dbReference type="ARBA" id="ARBA00023002"/>
    </source>
</evidence>
<dbReference type="InterPro" id="IPR011032">
    <property type="entry name" value="GroES-like_sf"/>
</dbReference>
<reference evidence="5 6" key="1">
    <citation type="submission" date="2016-11" db="EMBL/GenBank/DDBJ databases">
        <authorList>
            <person name="Jaros S."/>
            <person name="Januszkiewicz K."/>
            <person name="Wedrychowicz H."/>
        </authorList>
    </citation>
    <scope>NUCLEOTIDE SEQUENCE [LARGE SCALE GENOMIC DNA]</scope>
    <source>
        <strain evidence="5 6">DSM 10068</strain>
    </source>
</reference>
<evidence type="ECO:0000256" key="1">
    <source>
        <dbReference type="ARBA" id="ARBA00022723"/>
    </source>
</evidence>
<dbReference type="GO" id="GO:0016491">
    <property type="term" value="F:oxidoreductase activity"/>
    <property type="evidence" value="ECO:0007669"/>
    <property type="project" value="UniProtKB-KW"/>
</dbReference>
<keyword evidence="6" id="KW-1185">Reference proteome</keyword>
<evidence type="ECO:0000313" key="6">
    <source>
        <dbReference type="Proteomes" id="UP000183995"/>
    </source>
</evidence>
<accession>A0A1M5YLF1</accession>
<dbReference type="InterPro" id="IPR013149">
    <property type="entry name" value="ADH-like_C"/>
</dbReference>
<sequence>MADIPKTCKAAVLTEYGGPLELREVPIPDVRDGGILVKVEMAGICGSDIHISAGNLGIKAPLPFIMGHETIGRIVKLGRGRTHDAAGEQLRLGDRIMWAHADCYDCYYCNILRKPMLCEHRIGYGMSPPGALMGGFAEYEYVIPVTKVVKIPSELTEEEAIGVACAFRSVVAAFEKLGGIGLADSVVIQGAGPVGLYSLVLAREGGAGQVIVVGAPKERLDLAKKWGADHVVNIDEVTDPAERKAIIFGLTKNRGPELVVECSGFAPAFVEGVEMVQKGGRYLIIGQTSPQPVTFTPYTILQKNMQIIGSGGAIIHHFYKALEFIRTHQAKYPFGDIVSRRYALEDVNEALANMKAGREIKPVIDNRGR</sequence>
<keyword evidence="1" id="KW-0479">Metal-binding</keyword>
<dbReference type="PANTHER" id="PTHR43401:SF2">
    <property type="entry name" value="L-THREONINE 3-DEHYDROGENASE"/>
    <property type="match status" value="1"/>
</dbReference>
<organism evidence="5 6">
    <name type="scientific">Sporobacter termitidis DSM 10068</name>
    <dbReference type="NCBI Taxonomy" id="1123282"/>
    <lineage>
        <taxon>Bacteria</taxon>
        <taxon>Bacillati</taxon>
        <taxon>Bacillota</taxon>
        <taxon>Clostridia</taxon>
        <taxon>Eubacteriales</taxon>
        <taxon>Oscillospiraceae</taxon>
        <taxon>Sporobacter</taxon>
    </lineage>
</organism>
<dbReference type="SUPFAM" id="SSF51735">
    <property type="entry name" value="NAD(P)-binding Rossmann-fold domains"/>
    <property type="match status" value="1"/>
</dbReference>
<dbReference type="RefSeq" id="WP_073079732.1">
    <property type="nucleotide sequence ID" value="NZ_FQXV01000009.1"/>
</dbReference>
<evidence type="ECO:0000313" key="5">
    <source>
        <dbReference type="EMBL" id="SHI12771.1"/>
    </source>
</evidence>
<dbReference type="SMART" id="SM00829">
    <property type="entry name" value="PKS_ER"/>
    <property type="match status" value="1"/>
</dbReference>
<proteinExistence type="predicted"/>
<dbReference type="Gene3D" id="3.40.50.720">
    <property type="entry name" value="NAD(P)-binding Rossmann-like Domain"/>
    <property type="match status" value="1"/>
</dbReference>
<dbReference type="InterPro" id="IPR050129">
    <property type="entry name" value="Zn_alcohol_dh"/>
</dbReference>
<dbReference type="Pfam" id="PF00107">
    <property type="entry name" value="ADH_zinc_N"/>
    <property type="match status" value="1"/>
</dbReference>
<dbReference type="SUPFAM" id="SSF50129">
    <property type="entry name" value="GroES-like"/>
    <property type="match status" value="1"/>
</dbReference>
<dbReference type="OrthoDB" id="9777057at2"/>
<feature type="domain" description="Enoyl reductase (ER)" evidence="4">
    <location>
        <begin position="17"/>
        <end position="364"/>
    </location>
</feature>
<dbReference type="Gene3D" id="3.90.180.10">
    <property type="entry name" value="Medium-chain alcohol dehydrogenases, catalytic domain"/>
    <property type="match status" value="1"/>
</dbReference>
<keyword evidence="3" id="KW-0560">Oxidoreductase</keyword>
<dbReference type="Proteomes" id="UP000183995">
    <property type="component" value="Unassembled WGS sequence"/>
</dbReference>